<evidence type="ECO:0000313" key="2">
    <source>
        <dbReference type="EMBL" id="KKO02097.1"/>
    </source>
</evidence>
<dbReference type="Gene3D" id="3.30.460.10">
    <property type="entry name" value="Beta Polymerase, domain 2"/>
    <property type="match status" value="1"/>
</dbReference>
<dbReference type="NCBIfam" id="NF047752">
    <property type="entry name" value="MntA_antitoxin"/>
    <property type="match status" value="1"/>
</dbReference>
<dbReference type="PANTHER" id="PTHR43852:SF2">
    <property type="entry name" value="PROTEIN ADENYLYLTRANSFERASE MNTA"/>
    <property type="match status" value="1"/>
</dbReference>
<proteinExistence type="predicted"/>
<name>A0A0F9XRF5_9ZZZZ</name>
<dbReference type="AlphaFoldDB" id="A0A0F9XRF5"/>
<dbReference type="CDD" id="cd05403">
    <property type="entry name" value="NT_KNTase_like"/>
    <property type="match status" value="1"/>
</dbReference>
<dbReference type="InterPro" id="IPR052930">
    <property type="entry name" value="TA_antitoxin_MntA"/>
</dbReference>
<accession>A0A0F9XRF5</accession>
<dbReference type="PANTHER" id="PTHR43852">
    <property type="entry name" value="NUCLEOTIDYLTRANSFERASE"/>
    <property type="match status" value="1"/>
</dbReference>
<protein>
    <recommendedName>
        <fullName evidence="1">Polymerase beta nucleotidyltransferase domain-containing protein</fullName>
    </recommendedName>
</protein>
<comment type="caution">
    <text evidence="2">The sequence shown here is derived from an EMBL/GenBank/DDBJ whole genome shotgun (WGS) entry which is preliminary data.</text>
</comment>
<sequence>MNLQPALDELHAAFPDLSAVYLFGSRATGDAGPGSDLDLAILAGTAPGPVDLWDLSSRLAGIVGCPVDLLDLLTASTVMQYRVITTGQRLWSRGSEAPLYESFILSEKTDLDEARAGILQDICDTGRIYAG</sequence>
<dbReference type="Pfam" id="PF18765">
    <property type="entry name" value="Polbeta"/>
    <property type="match status" value="1"/>
</dbReference>
<dbReference type="EMBL" id="LAZR01000032">
    <property type="protein sequence ID" value="KKO02097.1"/>
    <property type="molecule type" value="Genomic_DNA"/>
</dbReference>
<dbReference type="SUPFAM" id="SSF81301">
    <property type="entry name" value="Nucleotidyltransferase"/>
    <property type="match status" value="1"/>
</dbReference>
<gene>
    <name evidence="2" type="ORF">LCGC14_0109590</name>
</gene>
<feature type="domain" description="Polymerase beta nucleotidyltransferase" evidence="1">
    <location>
        <begin position="14"/>
        <end position="93"/>
    </location>
</feature>
<organism evidence="2">
    <name type="scientific">marine sediment metagenome</name>
    <dbReference type="NCBI Taxonomy" id="412755"/>
    <lineage>
        <taxon>unclassified sequences</taxon>
        <taxon>metagenomes</taxon>
        <taxon>ecological metagenomes</taxon>
    </lineage>
</organism>
<reference evidence="2" key="1">
    <citation type="journal article" date="2015" name="Nature">
        <title>Complex archaea that bridge the gap between prokaryotes and eukaryotes.</title>
        <authorList>
            <person name="Spang A."/>
            <person name="Saw J.H."/>
            <person name="Jorgensen S.L."/>
            <person name="Zaremba-Niedzwiedzka K."/>
            <person name="Martijn J."/>
            <person name="Lind A.E."/>
            <person name="van Eijk R."/>
            <person name="Schleper C."/>
            <person name="Guy L."/>
            <person name="Ettema T.J."/>
        </authorList>
    </citation>
    <scope>NUCLEOTIDE SEQUENCE</scope>
</reference>
<dbReference type="InterPro" id="IPR041633">
    <property type="entry name" value="Polbeta"/>
</dbReference>
<dbReference type="InterPro" id="IPR043519">
    <property type="entry name" value="NT_sf"/>
</dbReference>
<evidence type="ECO:0000259" key="1">
    <source>
        <dbReference type="Pfam" id="PF18765"/>
    </source>
</evidence>